<evidence type="ECO:0000256" key="1">
    <source>
        <dbReference type="ARBA" id="ARBA00001961"/>
    </source>
</evidence>
<keyword evidence="2" id="KW-0479">Metal-binding</keyword>
<dbReference type="GO" id="GO:0031418">
    <property type="term" value="F:L-ascorbic acid binding"/>
    <property type="evidence" value="ECO:0007669"/>
    <property type="project" value="InterPro"/>
</dbReference>
<keyword evidence="9" id="KW-1185">Reference proteome</keyword>
<evidence type="ECO:0000256" key="6">
    <source>
        <dbReference type="SAM" id="SignalP"/>
    </source>
</evidence>
<evidence type="ECO:0000313" key="9">
    <source>
        <dbReference type="Proteomes" id="UP001224775"/>
    </source>
</evidence>
<sequence>MTEHHSRYRSQQPTTLLFLLLIALSSFTQIVNADCSASDNDFTNDPAIQTMTFDMGYGPQEFRAYVEPDVSTFYNAPPGSKTRSKPKHPGWAAKFINMSNKRVRLFWDPRNGGPGSPITILQPFEAGGTASFPRHEFYVTPYEDEQEILHRWSISPPQAVYYYDPITVPGDEEATQTNLDNLSVQEFESYRRHVDNRDFAKHYFNFTGREYLSMYPRNKPSHKIWRADYFGQEHWVTTRETHFVEHPQLEELSPIKKTEGRKRVLRDDEPRLLQQYRTQEPYLNMTLKVLSCAPRAFEINNFLSQTEVDHIMYLTTGMELHRSTTAGEETGTERDQTRNTRTSLNTWVYREKDQIIDTIYRRAADLLRIDEALMRPRSKDEYPKMGSKGSIAEALQLVHYDVGQEYTAHHDFGYSNMFSSPKQPQRFATVLLYLNEPEEGGETEFPRWVNAETREGLAVEPQIGKAVLFYSQLGDGNMDDWSHHAALPVKKGEKWLMNLWVWDPVYQ</sequence>
<dbReference type="SMART" id="SM00702">
    <property type="entry name" value="P4Hc"/>
    <property type="match status" value="1"/>
</dbReference>
<dbReference type="GO" id="GO:0005783">
    <property type="term" value="C:endoplasmic reticulum"/>
    <property type="evidence" value="ECO:0007669"/>
    <property type="project" value="TreeGrafter"/>
</dbReference>
<evidence type="ECO:0000259" key="7">
    <source>
        <dbReference type="PROSITE" id="PS51471"/>
    </source>
</evidence>
<dbReference type="InterPro" id="IPR005123">
    <property type="entry name" value="Oxoglu/Fe-dep_dioxygenase_dom"/>
</dbReference>
<feature type="chain" id="PRO_5041985420" evidence="6">
    <location>
        <begin position="34"/>
        <end position="507"/>
    </location>
</feature>
<dbReference type="PANTHER" id="PTHR10869">
    <property type="entry name" value="PROLYL 4-HYDROXYLASE ALPHA SUBUNIT"/>
    <property type="match status" value="1"/>
</dbReference>
<keyword evidence="5" id="KW-0408">Iron</keyword>
<dbReference type="Proteomes" id="UP001224775">
    <property type="component" value="Unassembled WGS sequence"/>
</dbReference>
<feature type="signal peptide" evidence="6">
    <location>
        <begin position="1"/>
        <end position="33"/>
    </location>
</feature>
<dbReference type="InterPro" id="IPR006620">
    <property type="entry name" value="Pro_4_hyd_alph"/>
</dbReference>
<dbReference type="Gene3D" id="2.60.120.620">
    <property type="entry name" value="q2cbj1_9rhob like domain"/>
    <property type="match status" value="1"/>
</dbReference>
<dbReference type="PANTHER" id="PTHR10869:SF226">
    <property type="entry name" value="PROLYL 4-HYDROXYLASE ALPHA SUBUNIT DOMAIN-CONTAINING PROTEIN"/>
    <property type="match status" value="1"/>
</dbReference>
<gene>
    <name evidence="8" type="ORF">QTG54_010755</name>
</gene>
<keyword evidence="6" id="KW-0732">Signal</keyword>
<evidence type="ECO:0000256" key="3">
    <source>
        <dbReference type="ARBA" id="ARBA00022964"/>
    </source>
</evidence>
<comment type="caution">
    <text evidence="8">The sequence shown here is derived from an EMBL/GenBank/DDBJ whole genome shotgun (WGS) entry which is preliminary data.</text>
</comment>
<dbReference type="EMBL" id="JATAAI010000020">
    <property type="protein sequence ID" value="KAK1738725.1"/>
    <property type="molecule type" value="Genomic_DNA"/>
</dbReference>
<accession>A0AAD8Y4X6</accession>
<dbReference type="PROSITE" id="PS51471">
    <property type="entry name" value="FE2OG_OXY"/>
    <property type="match status" value="1"/>
</dbReference>
<dbReference type="InterPro" id="IPR044862">
    <property type="entry name" value="Pro_4_hyd_alph_FE2OG_OXY"/>
</dbReference>
<name>A0AAD8Y4X6_9STRA</name>
<reference evidence="8" key="1">
    <citation type="submission" date="2023-06" db="EMBL/GenBank/DDBJ databases">
        <title>Survivors Of The Sea: Transcriptome response of Skeletonema marinoi to long-term dormancy.</title>
        <authorList>
            <person name="Pinder M.I.M."/>
            <person name="Kourtchenko O."/>
            <person name="Robertson E.K."/>
            <person name="Larsson T."/>
            <person name="Maumus F."/>
            <person name="Osuna-Cruz C.M."/>
            <person name="Vancaester E."/>
            <person name="Stenow R."/>
            <person name="Vandepoele K."/>
            <person name="Ploug H."/>
            <person name="Bruchert V."/>
            <person name="Godhe A."/>
            <person name="Topel M."/>
        </authorList>
    </citation>
    <scope>NUCLEOTIDE SEQUENCE</scope>
    <source>
        <strain evidence="8">R05AC</strain>
    </source>
</reference>
<dbReference type="Pfam" id="PF13640">
    <property type="entry name" value="2OG-FeII_Oxy_3"/>
    <property type="match status" value="1"/>
</dbReference>
<keyword evidence="4" id="KW-0560">Oxidoreductase</keyword>
<dbReference type="InterPro" id="IPR045054">
    <property type="entry name" value="P4HA-like"/>
</dbReference>
<dbReference type="AlphaFoldDB" id="A0AAD8Y4X6"/>
<dbReference type="GO" id="GO:0005506">
    <property type="term" value="F:iron ion binding"/>
    <property type="evidence" value="ECO:0007669"/>
    <property type="project" value="InterPro"/>
</dbReference>
<dbReference type="GO" id="GO:0004656">
    <property type="term" value="F:procollagen-proline 4-dioxygenase activity"/>
    <property type="evidence" value="ECO:0007669"/>
    <property type="project" value="TreeGrafter"/>
</dbReference>
<organism evidence="8 9">
    <name type="scientific">Skeletonema marinoi</name>
    <dbReference type="NCBI Taxonomy" id="267567"/>
    <lineage>
        <taxon>Eukaryota</taxon>
        <taxon>Sar</taxon>
        <taxon>Stramenopiles</taxon>
        <taxon>Ochrophyta</taxon>
        <taxon>Bacillariophyta</taxon>
        <taxon>Coscinodiscophyceae</taxon>
        <taxon>Thalassiosirophycidae</taxon>
        <taxon>Thalassiosirales</taxon>
        <taxon>Skeletonemataceae</taxon>
        <taxon>Skeletonema</taxon>
        <taxon>Skeletonema marinoi-dohrnii complex</taxon>
    </lineage>
</organism>
<evidence type="ECO:0000256" key="2">
    <source>
        <dbReference type="ARBA" id="ARBA00022723"/>
    </source>
</evidence>
<protein>
    <submittedName>
        <fullName evidence="8">Prolyl 4-hydroxylase family protein</fullName>
    </submittedName>
</protein>
<feature type="domain" description="Fe2OG dioxygenase" evidence="7">
    <location>
        <begin position="391"/>
        <end position="503"/>
    </location>
</feature>
<evidence type="ECO:0000256" key="5">
    <source>
        <dbReference type="ARBA" id="ARBA00023004"/>
    </source>
</evidence>
<evidence type="ECO:0000313" key="8">
    <source>
        <dbReference type="EMBL" id="KAK1738725.1"/>
    </source>
</evidence>
<evidence type="ECO:0000256" key="4">
    <source>
        <dbReference type="ARBA" id="ARBA00023002"/>
    </source>
</evidence>
<keyword evidence="3" id="KW-0223">Dioxygenase</keyword>
<comment type="cofactor">
    <cofactor evidence="1">
        <name>L-ascorbate</name>
        <dbReference type="ChEBI" id="CHEBI:38290"/>
    </cofactor>
</comment>
<proteinExistence type="predicted"/>